<comment type="caution">
    <text evidence="3">The sequence shown here is derived from an EMBL/GenBank/DDBJ whole genome shotgun (WGS) entry which is preliminary data.</text>
</comment>
<dbReference type="EMBL" id="JANQBD010000010">
    <property type="protein sequence ID" value="MCR8632512.1"/>
    <property type="molecule type" value="Genomic_DNA"/>
</dbReference>
<evidence type="ECO:0000313" key="3">
    <source>
        <dbReference type="EMBL" id="MCR8632512.1"/>
    </source>
</evidence>
<proteinExistence type="predicted"/>
<organism evidence="3 4">
    <name type="scientific">Paenibacillus radicis</name>
    <name type="common">ex Xue et al. 2023</name>
    <dbReference type="NCBI Taxonomy" id="2972489"/>
    <lineage>
        <taxon>Bacteria</taxon>
        <taxon>Bacillati</taxon>
        <taxon>Bacillota</taxon>
        <taxon>Bacilli</taxon>
        <taxon>Bacillales</taxon>
        <taxon>Paenibacillaceae</taxon>
        <taxon>Paenibacillus</taxon>
    </lineage>
</organism>
<evidence type="ECO:0000256" key="1">
    <source>
        <dbReference type="ARBA" id="ARBA00022729"/>
    </source>
</evidence>
<keyword evidence="4" id="KW-1185">Reference proteome</keyword>
<dbReference type="Gene3D" id="3.40.190.10">
    <property type="entry name" value="Periplasmic binding protein-like II"/>
    <property type="match status" value="2"/>
</dbReference>
<sequence>MKSNQMKKKLPAVLLSVVMGGSLLAGCSSGSGTATKDGGAKTDPAQDNKPLSIKMFAGLYNEVPDMNNAFWTEWQKRTNSKLDIEWVPDGDIKTKADLLFASGDLPEVVSSPDATWPTLRSAVKNGAFWDLTPLLGDFSQYPNLKKNMAPNWEKYLSVDGKIYAVPRSRSRIDQGMKIRKDWLDKLNIPVPTTLDEYGAALKKIVESDPDGNGKKDTLGLIGHGVIVNDGDLAFAAGFGALDPTYNQEGGMIDTRLTPQYAEMVNWFKGLYADGVLSKEFSVTKKTQAEELFKTGRAASYVRSVWWDKEWEDSIAKTQPNPKILELTLKGPKGDAVVLSTGVSGGYYISKKVPEAKVKQLLKYFDQTASDEITDFAYYGLEGIHHKVVGGQKVLTEQGVKEVNTTSKGAGVLAYAKWGKVESASGDKAYNDIKKKEVEAYDTIGKVDPYRYSATFNSTWPKYENEWKSMVTKAIVGQISMDEYKAFVDKINNLPEMKKAYQENKASNDEFNGKK</sequence>
<dbReference type="PANTHER" id="PTHR43649:SF33">
    <property type="entry name" value="POLYGALACTURONAN_RHAMNOGALACTURONAN-BINDING PROTEIN YTCQ"/>
    <property type="match status" value="1"/>
</dbReference>
<gene>
    <name evidence="3" type="ORF">NV381_15005</name>
</gene>
<evidence type="ECO:0000256" key="2">
    <source>
        <dbReference type="SAM" id="SignalP"/>
    </source>
</evidence>
<dbReference type="PANTHER" id="PTHR43649">
    <property type="entry name" value="ARABINOSE-BINDING PROTEIN-RELATED"/>
    <property type="match status" value="1"/>
</dbReference>
<dbReference type="SUPFAM" id="SSF53850">
    <property type="entry name" value="Periplasmic binding protein-like II"/>
    <property type="match status" value="1"/>
</dbReference>
<dbReference type="InterPro" id="IPR050490">
    <property type="entry name" value="Bact_solute-bd_prot1"/>
</dbReference>
<name>A0ABT1YH60_9BACL</name>
<keyword evidence="1 2" id="KW-0732">Signal</keyword>
<evidence type="ECO:0000313" key="4">
    <source>
        <dbReference type="Proteomes" id="UP001300012"/>
    </source>
</evidence>
<accession>A0ABT1YH60</accession>
<dbReference type="Proteomes" id="UP001300012">
    <property type="component" value="Unassembled WGS sequence"/>
</dbReference>
<reference evidence="3 4" key="1">
    <citation type="submission" date="2022-08" db="EMBL/GenBank/DDBJ databases">
        <title>Paenibacillus endoradicis sp. nov., Paenibacillus radicibacter sp. nov and Paenibacillus pararadicis sp. nov., three cold-adapted plant growth-promoting bacteria isolated from root of Larix gmelinii in Great Khingan.</title>
        <authorList>
            <person name="Xue H."/>
        </authorList>
    </citation>
    <scope>NUCLEOTIDE SEQUENCE [LARGE SCALE GENOMIC DNA]</scope>
    <source>
        <strain evidence="3 4">N5-1-1-5</strain>
    </source>
</reference>
<feature type="signal peptide" evidence="2">
    <location>
        <begin position="1"/>
        <end position="25"/>
    </location>
</feature>
<dbReference type="RefSeq" id="WP_258214101.1">
    <property type="nucleotide sequence ID" value="NZ_JANQBD010000010.1"/>
</dbReference>
<dbReference type="PROSITE" id="PS51257">
    <property type="entry name" value="PROKAR_LIPOPROTEIN"/>
    <property type="match status" value="1"/>
</dbReference>
<feature type="chain" id="PRO_5045524256" evidence="2">
    <location>
        <begin position="26"/>
        <end position="514"/>
    </location>
</feature>
<protein>
    <submittedName>
        <fullName evidence="3">Extracellular solute-binding protein</fullName>
    </submittedName>
</protein>